<dbReference type="GO" id="GO:0008270">
    <property type="term" value="F:zinc ion binding"/>
    <property type="evidence" value="ECO:0007669"/>
    <property type="project" value="InterPro"/>
</dbReference>
<evidence type="ECO:0000256" key="5">
    <source>
        <dbReference type="ARBA" id="ARBA00022833"/>
    </source>
</evidence>
<organism evidence="10 11">
    <name type="scientific">Natronoglycomyces albus</name>
    <dbReference type="NCBI Taxonomy" id="2811108"/>
    <lineage>
        <taxon>Bacteria</taxon>
        <taxon>Bacillati</taxon>
        <taxon>Actinomycetota</taxon>
        <taxon>Actinomycetes</taxon>
        <taxon>Glycomycetales</taxon>
        <taxon>Glycomycetaceae</taxon>
        <taxon>Natronoglycomyces</taxon>
    </lineage>
</organism>
<evidence type="ECO:0000256" key="7">
    <source>
        <dbReference type="PIRSR" id="PIRSR001480-1"/>
    </source>
</evidence>
<dbReference type="GO" id="GO:0004476">
    <property type="term" value="F:mannose-6-phosphate isomerase activity"/>
    <property type="evidence" value="ECO:0007669"/>
    <property type="project" value="UniProtKB-EC"/>
</dbReference>
<dbReference type="EMBL" id="CP070496">
    <property type="protein sequence ID" value="QSB05896.1"/>
    <property type="molecule type" value="Genomic_DNA"/>
</dbReference>
<evidence type="ECO:0000256" key="4">
    <source>
        <dbReference type="ARBA" id="ARBA00022723"/>
    </source>
</evidence>
<feature type="binding site" evidence="8">
    <location>
        <position position="126"/>
    </location>
    <ligand>
        <name>Zn(2+)</name>
        <dbReference type="ChEBI" id="CHEBI:29105"/>
    </ligand>
</feature>
<dbReference type="NCBIfam" id="TIGR00218">
    <property type="entry name" value="manA"/>
    <property type="match status" value="1"/>
</dbReference>
<name>A0A895XTP7_9ACTN</name>
<feature type="domain" description="Phosphomannose isomerase type I catalytic" evidence="9">
    <location>
        <begin position="7"/>
        <end position="50"/>
    </location>
</feature>
<feature type="binding site" evidence="8">
    <location>
        <position position="78"/>
    </location>
    <ligand>
        <name>Zn(2+)</name>
        <dbReference type="ChEBI" id="CHEBI:29105"/>
    </ligand>
</feature>
<dbReference type="GO" id="GO:0005829">
    <property type="term" value="C:cytosol"/>
    <property type="evidence" value="ECO:0007669"/>
    <property type="project" value="TreeGrafter"/>
</dbReference>
<keyword evidence="5 8" id="KW-0862">Zinc</keyword>
<reference evidence="10" key="1">
    <citation type="submission" date="2021-02" db="EMBL/GenBank/DDBJ databases">
        <title>Natronoglycomyces albus gen. nov., sp. nov, a haloalkaliphilic actinobacterium from a soda solonchak soil.</title>
        <authorList>
            <person name="Sorokin D.Y."/>
            <person name="Khijniak T.V."/>
            <person name="Zakharycheva A.P."/>
            <person name="Boueva O.V."/>
            <person name="Ariskina E.V."/>
            <person name="Hahnke R.L."/>
            <person name="Bunk B."/>
            <person name="Sproer C."/>
            <person name="Schumann P."/>
            <person name="Evtushenko L.I."/>
            <person name="Kublanov I.V."/>
        </authorList>
    </citation>
    <scope>NUCLEOTIDE SEQUENCE</scope>
    <source>
        <strain evidence="10">DSM 106290</strain>
    </source>
</reference>
<dbReference type="Pfam" id="PF20511">
    <property type="entry name" value="PMI_typeI_cat"/>
    <property type="match status" value="2"/>
</dbReference>
<dbReference type="KEGG" id="nav:JQS30_02930"/>
<feature type="active site" evidence="7">
    <location>
        <position position="273"/>
    </location>
</feature>
<dbReference type="PRINTS" id="PR00714">
    <property type="entry name" value="MAN6PISMRASE"/>
</dbReference>
<dbReference type="GO" id="GO:0009298">
    <property type="term" value="P:GDP-mannose biosynthetic process"/>
    <property type="evidence" value="ECO:0007669"/>
    <property type="project" value="InterPro"/>
</dbReference>
<feature type="domain" description="Phosphomannose isomerase type I catalytic" evidence="9">
    <location>
        <begin position="56"/>
        <end position="142"/>
    </location>
</feature>
<evidence type="ECO:0000256" key="6">
    <source>
        <dbReference type="ARBA" id="ARBA00023235"/>
    </source>
</evidence>
<dbReference type="AlphaFoldDB" id="A0A895XTP7"/>
<dbReference type="EC" id="5.3.1.8" evidence="3"/>
<evidence type="ECO:0000259" key="9">
    <source>
        <dbReference type="Pfam" id="PF20511"/>
    </source>
</evidence>
<dbReference type="InterPro" id="IPR011051">
    <property type="entry name" value="RmlC_Cupin_sf"/>
</dbReference>
<dbReference type="Proteomes" id="UP000662939">
    <property type="component" value="Chromosome"/>
</dbReference>
<dbReference type="PIRSF" id="PIRSF001480">
    <property type="entry name" value="Mannose-6-phosphate_isomerase"/>
    <property type="match status" value="1"/>
</dbReference>
<keyword evidence="11" id="KW-1185">Reference proteome</keyword>
<gene>
    <name evidence="10" type="primary">manA</name>
    <name evidence="10" type="ORF">JQS30_02930</name>
</gene>
<feature type="binding site" evidence="8">
    <location>
        <position position="254"/>
    </location>
    <ligand>
        <name>Zn(2+)</name>
        <dbReference type="ChEBI" id="CHEBI:29105"/>
    </ligand>
</feature>
<evidence type="ECO:0000256" key="1">
    <source>
        <dbReference type="ARBA" id="ARBA00000757"/>
    </source>
</evidence>
<accession>A0A895XTP7</accession>
<comment type="cofactor">
    <cofactor evidence="8">
        <name>Zn(2+)</name>
        <dbReference type="ChEBI" id="CHEBI:29105"/>
    </cofactor>
    <text evidence="8">Binds 1 zinc ion per subunit.</text>
</comment>
<comment type="similarity">
    <text evidence="2">Belongs to the mannose-6-phosphate isomerase type 1 family.</text>
</comment>
<evidence type="ECO:0000256" key="8">
    <source>
        <dbReference type="PIRSR" id="PIRSR001480-2"/>
    </source>
</evidence>
<dbReference type="RefSeq" id="WP_213171907.1">
    <property type="nucleotide sequence ID" value="NZ_CP070496.1"/>
</dbReference>
<feature type="binding site" evidence="8">
    <location>
        <position position="76"/>
    </location>
    <ligand>
        <name>Zn(2+)</name>
        <dbReference type="ChEBI" id="CHEBI:29105"/>
    </ligand>
</feature>
<dbReference type="GO" id="GO:0005975">
    <property type="term" value="P:carbohydrate metabolic process"/>
    <property type="evidence" value="ECO:0007669"/>
    <property type="project" value="InterPro"/>
</dbReference>
<evidence type="ECO:0000313" key="10">
    <source>
        <dbReference type="EMBL" id="QSB05896.1"/>
    </source>
</evidence>
<dbReference type="PANTHER" id="PTHR10309">
    <property type="entry name" value="MANNOSE-6-PHOSPHATE ISOMERASE"/>
    <property type="match status" value="1"/>
</dbReference>
<dbReference type="PANTHER" id="PTHR10309:SF0">
    <property type="entry name" value="MANNOSE-6-PHOSPHATE ISOMERASE"/>
    <property type="match status" value="1"/>
</dbReference>
<dbReference type="Gene3D" id="2.60.120.10">
    <property type="entry name" value="Jelly Rolls"/>
    <property type="match status" value="2"/>
</dbReference>
<protein>
    <recommendedName>
        <fullName evidence="3">mannose-6-phosphate isomerase</fullName>
        <ecNumber evidence="3">5.3.1.8</ecNumber>
    </recommendedName>
</protein>
<dbReference type="SUPFAM" id="SSF51182">
    <property type="entry name" value="RmlC-like cupins"/>
    <property type="match status" value="1"/>
</dbReference>
<evidence type="ECO:0000256" key="2">
    <source>
        <dbReference type="ARBA" id="ARBA00010772"/>
    </source>
</evidence>
<dbReference type="Gene3D" id="1.10.441.10">
    <property type="entry name" value="Phosphomannose Isomerase, domain 2"/>
    <property type="match status" value="1"/>
</dbReference>
<keyword evidence="6 10" id="KW-0413">Isomerase</keyword>
<dbReference type="InterPro" id="IPR046457">
    <property type="entry name" value="PMI_typeI_cat"/>
</dbReference>
<dbReference type="InterPro" id="IPR016305">
    <property type="entry name" value="Mannose-6-P_Isomerase"/>
</dbReference>
<dbReference type="InterPro" id="IPR014710">
    <property type="entry name" value="RmlC-like_jellyroll"/>
</dbReference>
<dbReference type="CDD" id="cd07011">
    <property type="entry name" value="cupin_PMI_type_I_N"/>
    <property type="match status" value="1"/>
</dbReference>
<evidence type="ECO:0000313" key="11">
    <source>
        <dbReference type="Proteomes" id="UP000662939"/>
    </source>
</evidence>
<dbReference type="InterPro" id="IPR001250">
    <property type="entry name" value="Man6P_Isoase-1"/>
</dbReference>
<proteinExistence type="inferred from homology"/>
<sequence length="397" mass="42469">MRAIGGVFRNYDWGSREAIARLQGRLVPSEEPEAELWFGSHPTAPSPLPDGRGLDEEHQLPFLVKILAAAQPLSLQAHPDAERAREGFDRESELTASAPVIAGVAGAALAQELSRRNYVDPNPKPEMLVALTEFSALCGFRKPALAAQAIASLQVPQLTWLVEELNGPVAEEALASAVTQLLDLDRSDCAVYIEQALKAVEHAGDGHMFADAHAVLRQLSQYYPDDPGVFVALLLEHVVLQPGEGLFMPTGHMHAYLSGMGVEIMAASDNVLRGGLTNKHVDVPELLRVVKFTPIGDPRRAPSGSNSSASVRHWPVETDEFRVVQARLHSGERDQTTGVEESFSPTGPRIVLCVKGQVTVSDAEGSAQLSPGQAAFSGPAGGTITAFGDGEVFLISQ</sequence>
<evidence type="ECO:0000256" key="3">
    <source>
        <dbReference type="ARBA" id="ARBA00011956"/>
    </source>
</evidence>
<comment type="catalytic activity">
    <reaction evidence="1">
        <text>D-mannose 6-phosphate = D-fructose 6-phosphate</text>
        <dbReference type="Rhea" id="RHEA:12356"/>
        <dbReference type="ChEBI" id="CHEBI:58735"/>
        <dbReference type="ChEBI" id="CHEBI:61527"/>
        <dbReference type="EC" id="5.3.1.8"/>
    </reaction>
</comment>
<keyword evidence="4 8" id="KW-0479">Metal-binding</keyword>